<evidence type="ECO:0000256" key="9">
    <source>
        <dbReference type="ARBA" id="ARBA00023096"/>
    </source>
</evidence>
<keyword evidence="6 13" id="KW-0028">Amino-acid biosynthesis</keyword>
<dbReference type="GO" id="GO:0004760">
    <property type="term" value="F:L-serine-pyruvate transaminase activity"/>
    <property type="evidence" value="ECO:0007669"/>
    <property type="project" value="TreeGrafter"/>
</dbReference>
<feature type="binding site" evidence="13">
    <location>
        <position position="200"/>
    </location>
    <ligand>
        <name>pyridoxal 5'-phosphate</name>
        <dbReference type="ChEBI" id="CHEBI:597326"/>
    </ligand>
</feature>
<dbReference type="SUPFAM" id="SSF53383">
    <property type="entry name" value="PLP-dependent transferases"/>
    <property type="match status" value="1"/>
</dbReference>
<reference evidence="15 16" key="1">
    <citation type="submission" date="2018-10" db="EMBL/GenBank/DDBJ databases">
        <title>Genomic Encyclopedia of Archaeal and Bacterial Type Strains, Phase II (KMG-II): from individual species to whole genera.</title>
        <authorList>
            <person name="Goeker M."/>
        </authorList>
    </citation>
    <scope>NUCLEOTIDE SEQUENCE [LARGE SCALE GENOMIC DNA]</scope>
    <source>
        <strain evidence="15 16">DSM 45657</strain>
    </source>
</reference>
<feature type="binding site" evidence="13">
    <location>
        <position position="51"/>
    </location>
    <ligand>
        <name>L-glutamate</name>
        <dbReference type="ChEBI" id="CHEBI:29985"/>
    </ligand>
</feature>
<dbReference type="UniPathway" id="UPA00244">
    <property type="reaction ID" value="UER00311"/>
</dbReference>
<comment type="cofactor">
    <cofactor evidence="13">
        <name>pyridoxal 5'-phosphate</name>
        <dbReference type="ChEBI" id="CHEBI:597326"/>
    </cofactor>
    <text evidence="13">Binds 1 pyridoxal phosphate per subunit.</text>
</comment>
<evidence type="ECO:0000256" key="10">
    <source>
        <dbReference type="ARBA" id="ARBA00023299"/>
    </source>
</evidence>
<dbReference type="Gene3D" id="3.90.1150.10">
    <property type="entry name" value="Aspartate Aminotransferase, domain 1"/>
    <property type="match status" value="1"/>
</dbReference>
<feature type="binding site" evidence="13">
    <location>
        <position position="177"/>
    </location>
    <ligand>
        <name>pyridoxal 5'-phosphate</name>
        <dbReference type="ChEBI" id="CHEBI:597326"/>
    </ligand>
</feature>
<comment type="similarity">
    <text evidence="3 13">Belongs to the class-V pyridoxal-phosphate-dependent aminotransferase family. SerC subfamily.</text>
</comment>
<comment type="function">
    <text evidence="1 13">Catalyzes the reversible conversion of 3-phosphohydroxypyruvate to phosphoserine and of 3-hydroxy-2-oxo-4-phosphonooxybutanoate to phosphohydroxythreonine.</text>
</comment>
<evidence type="ECO:0000256" key="7">
    <source>
        <dbReference type="ARBA" id="ARBA00022679"/>
    </source>
</evidence>
<dbReference type="GO" id="GO:0019265">
    <property type="term" value="P:glycine biosynthetic process, by transamination of glyoxylate"/>
    <property type="evidence" value="ECO:0007669"/>
    <property type="project" value="TreeGrafter"/>
</dbReference>
<protein>
    <recommendedName>
        <fullName evidence="13">Phosphoserine aminotransferase</fullName>
        <ecNumber evidence="13">2.6.1.52</ecNumber>
    </recommendedName>
    <alternativeName>
        <fullName evidence="13">Phosphohydroxythreonine aminotransferase</fullName>
        <shortName evidence="13">PSAT</shortName>
    </alternativeName>
</protein>
<dbReference type="InterPro" id="IPR015421">
    <property type="entry name" value="PyrdxlP-dep_Trfase_major"/>
</dbReference>
<keyword evidence="4 13" id="KW-0963">Cytoplasm</keyword>
<evidence type="ECO:0000313" key="16">
    <source>
        <dbReference type="Proteomes" id="UP000282454"/>
    </source>
</evidence>
<comment type="subunit">
    <text evidence="13">Homodimer.</text>
</comment>
<dbReference type="GO" id="GO:0008615">
    <property type="term" value="P:pyridoxine biosynthetic process"/>
    <property type="evidence" value="ECO:0007669"/>
    <property type="project" value="UniProtKB-UniRule"/>
</dbReference>
<keyword evidence="10 13" id="KW-0718">Serine biosynthesis</keyword>
<sequence>MTQTADPSTLELPAALRPADGRFGCGPSKVRPEQVAALAGPGAALLGTSHRQKPVKSLVGRVRSGLRDLFSLPEGYEVVLGNGGTTAFWDAAAFGLVRERAQLFTYGEFSSKFATVNKKAPFLQDPIVVSAEPGSAPEIVYQSGADLVGWAHNETSTGVAVPVSRPAGSEGALVAIDATSGAGGLPVRAEDFDVYYFAPQKSFAADGGLWLALVSPAALERIAEIGASDRWVPEFLSLPTALDNSTKDQTYNTPSIATLFLLAEQLDWMNGNGGLEWTVARTKDSSDRLYSWAEQTEYTAPYVADPAHRSQVVGTIDFADSVDAAAVAKALRANGIVDVEPYRKLGRNQLRVAMFPAVDPEDVTTLTSAIDWVVERI</sequence>
<feature type="binding site" evidence="13">
    <location>
        <position position="155"/>
    </location>
    <ligand>
        <name>pyridoxal 5'-phosphate</name>
        <dbReference type="ChEBI" id="CHEBI:597326"/>
    </ligand>
</feature>
<comment type="pathway">
    <text evidence="2 13">Amino-acid biosynthesis; L-serine biosynthesis; L-serine from 3-phospho-D-glycerate: step 2/3.</text>
</comment>
<dbReference type="PANTHER" id="PTHR21152">
    <property type="entry name" value="AMINOTRANSFERASE CLASS V"/>
    <property type="match status" value="1"/>
</dbReference>
<organism evidence="15 16">
    <name type="scientific">Actinokineospora cianjurensis</name>
    <dbReference type="NCBI Taxonomy" id="585224"/>
    <lineage>
        <taxon>Bacteria</taxon>
        <taxon>Bacillati</taxon>
        <taxon>Actinomycetota</taxon>
        <taxon>Actinomycetes</taxon>
        <taxon>Pseudonocardiales</taxon>
        <taxon>Pseudonocardiaceae</taxon>
        <taxon>Actinokineospora</taxon>
    </lineage>
</organism>
<feature type="modified residue" description="N6-(pyridoxal phosphate)lysine" evidence="13">
    <location>
        <position position="201"/>
    </location>
</feature>
<name>A0A421B5K0_9PSEU</name>
<evidence type="ECO:0000256" key="12">
    <source>
        <dbReference type="ARBA" id="ARBA00049007"/>
    </source>
</evidence>
<evidence type="ECO:0000256" key="2">
    <source>
        <dbReference type="ARBA" id="ARBA00005099"/>
    </source>
</evidence>
<dbReference type="GO" id="GO:0005737">
    <property type="term" value="C:cytoplasm"/>
    <property type="evidence" value="ECO:0007669"/>
    <property type="project" value="UniProtKB-SubCell"/>
</dbReference>
<dbReference type="GO" id="GO:0004648">
    <property type="term" value="F:O-phospho-L-serine:2-oxoglutarate aminotransferase activity"/>
    <property type="evidence" value="ECO:0007669"/>
    <property type="project" value="UniProtKB-UniRule"/>
</dbReference>
<feature type="domain" description="Aminotransferase class V" evidence="14">
    <location>
        <begin position="48"/>
        <end position="336"/>
    </location>
</feature>
<feature type="binding site" evidence="13">
    <location>
        <position position="109"/>
    </location>
    <ligand>
        <name>pyridoxal 5'-phosphate</name>
        <dbReference type="ChEBI" id="CHEBI:597326"/>
    </ligand>
</feature>
<proteinExistence type="inferred from homology"/>
<evidence type="ECO:0000256" key="11">
    <source>
        <dbReference type="ARBA" id="ARBA00047630"/>
    </source>
</evidence>
<dbReference type="EC" id="2.6.1.52" evidence="13"/>
<feature type="binding site" evidence="13">
    <location>
        <begin position="252"/>
        <end position="253"/>
    </location>
    <ligand>
        <name>pyridoxal 5'-phosphate</name>
        <dbReference type="ChEBI" id="CHEBI:597326"/>
    </ligand>
</feature>
<dbReference type="GO" id="GO:0006564">
    <property type="term" value="P:L-serine biosynthetic process"/>
    <property type="evidence" value="ECO:0007669"/>
    <property type="project" value="UniProtKB-UniRule"/>
</dbReference>
<keyword evidence="16" id="KW-1185">Reference proteome</keyword>
<keyword evidence="9 13" id="KW-0664">Pyridoxine biosynthesis</keyword>
<dbReference type="RefSeq" id="WP_121388727.1">
    <property type="nucleotide sequence ID" value="NZ_RCDD01000001.1"/>
</dbReference>
<dbReference type="InterPro" id="IPR022278">
    <property type="entry name" value="Pser_aminoTfrase"/>
</dbReference>
<dbReference type="HAMAP" id="MF_00160">
    <property type="entry name" value="SerC_aminotrans_5"/>
    <property type="match status" value="1"/>
</dbReference>
<dbReference type="InterPro" id="IPR015422">
    <property type="entry name" value="PyrdxlP-dep_Trfase_small"/>
</dbReference>
<evidence type="ECO:0000256" key="8">
    <source>
        <dbReference type="ARBA" id="ARBA00022898"/>
    </source>
</evidence>
<dbReference type="OrthoDB" id="975012at2"/>
<dbReference type="GO" id="GO:0030170">
    <property type="term" value="F:pyridoxal phosphate binding"/>
    <property type="evidence" value="ECO:0007669"/>
    <property type="project" value="UniProtKB-UniRule"/>
</dbReference>
<dbReference type="EMBL" id="RCDD01000001">
    <property type="protein sequence ID" value="RLK59667.1"/>
    <property type="molecule type" value="Genomic_DNA"/>
</dbReference>
<evidence type="ECO:0000256" key="1">
    <source>
        <dbReference type="ARBA" id="ARBA00003483"/>
    </source>
</evidence>
<dbReference type="PANTHER" id="PTHR21152:SF40">
    <property type="entry name" value="ALANINE--GLYOXYLATE AMINOTRANSFERASE"/>
    <property type="match status" value="1"/>
</dbReference>
<dbReference type="InterPro" id="IPR015424">
    <property type="entry name" value="PyrdxlP-dep_Trfase"/>
</dbReference>
<accession>A0A421B5K0</accession>
<evidence type="ECO:0000313" key="15">
    <source>
        <dbReference type="EMBL" id="RLK59667.1"/>
    </source>
</evidence>
<keyword evidence="8 13" id="KW-0663">Pyridoxal phosphate</keyword>
<evidence type="ECO:0000256" key="5">
    <source>
        <dbReference type="ARBA" id="ARBA00022576"/>
    </source>
</evidence>
<dbReference type="UniPathway" id="UPA00135">
    <property type="reaction ID" value="UER00197"/>
</dbReference>
<comment type="subcellular location">
    <subcellularLocation>
        <location evidence="13">Cytoplasm</location>
    </subcellularLocation>
</comment>
<comment type="catalytic activity">
    <reaction evidence="11 13">
        <text>4-(phosphooxy)-L-threonine + 2-oxoglutarate = (R)-3-hydroxy-2-oxo-4-phosphooxybutanoate + L-glutamate</text>
        <dbReference type="Rhea" id="RHEA:16573"/>
        <dbReference type="ChEBI" id="CHEBI:16810"/>
        <dbReference type="ChEBI" id="CHEBI:29985"/>
        <dbReference type="ChEBI" id="CHEBI:58452"/>
        <dbReference type="ChEBI" id="CHEBI:58538"/>
        <dbReference type="EC" id="2.6.1.52"/>
    </reaction>
</comment>
<dbReference type="AlphaFoldDB" id="A0A421B5K0"/>
<dbReference type="InterPro" id="IPR000192">
    <property type="entry name" value="Aminotrans_V_dom"/>
</dbReference>
<dbReference type="PIRSF" id="PIRSF000525">
    <property type="entry name" value="SerC"/>
    <property type="match status" value="1"/>
</dbReference>
<dbReference type="NCBIfam" id="TIGR01366">
    <property type="entry name" value="serC_3"/>
    <property type="match status" value="1"/>
</dbReference>
<evidence type="ECO:0000256" key="3">
    <source>
        <dbReference type="ARBA" id="ARBA00006904"/>
    </source>
</evidence>
<evidence type="ECO:0000256" key="6">
    <source>
        <dbReference type="ARBA" id="ARBA00022605"/>
    </source>
</evidence>
<comment type="caution">
    <text evidence="13">Lacks conserved residue(s) required for the propagation of feature annotation.</text>
</comment>
<gene>
    <name evidence="13" type="primary">serC</name>
    <name evidence="15" type="ORF">CLV68_0150</name>
</gene>
<keyword evidence="5 13" id="KW-0032">Aminotransferase</keyword>
<dbReference type="Gene3D" id="3.40.640.10">
    <property type="entry name" value="Type I PLP-dependent aspartate aminotransferase-like (Major domain)"/>
    <property type="match status" value="1"/>
</dbReference>
<evidence type="ECO:0000259" key="14">
    <source>
        <dbReference type="Pfam" id="PF00266"/>
    </source>
</evidence>
<evidence type="ECO:0000256" key="13">
    <source>
        <dbReference type="HAMAP-Rule" id="MF_00160"/>
    </source>
</evidence>
<dbReference type="Proteomes" id="UP000282454">
    <property type="component" value="Unassembled WGS sequence"/>
</dbReference>
<comment type="pathway">
    <text evidence="13">Cofactor biosynthesis; pyridoxine 5'-phosphate biosynthesis; pyridoxine 5'-phosphate from D-erythrose 4-phosphate: step 3/5.</text>
</comment>
<comment type="caution">
    <text evidence="15">The sequence shown here is derived from an EMBL/GenBank/DDBJ whole genome shotgun (WGS) entry which is preliminary data.</text>
</comment>
<comment type="catalytic activity">
    <reaction evidence="12 13">
        <text>O-phospho-L-serine + 2-oxoglutarate = 3-phosphooxypyruvate + L-glutamate</text>
        <dbReference type="Rhea" id="RHEA:14329"/>
        <dbReference type="ChEBI" id="CHEBI:16810"/>
        <dbReference type="ChEBI" id="CHEBI:18110"/>
        <dbReference type="ChEBI" id="CHEBI:29985"/>
        <dbReference type="ChEBI" id="CHEBI:57524"/>
        <dbReference type="EC" id="2.6.1.52"/>
    </reaction>
</comment>
<dbReference type="InterPro" id="IPR006272">
    <property type="entry name" value="Pser_aminoTfrase_mycobac"/>
</dbReference>
<dbReference type="GO" id="GO:0008453">
    <property type="term" value="F:alanine-glyoxylate transaminase activity"/>
    <property type="evidence" value="ECO:0007669"/>
    <property type="project" value="TreeGrafter"/>
</dbReference>
<dbReference type="Pfam" id="PF00266">
    <property type="entry name" value="Aminotran_5"/>
    <property type="match status" value="1"/>
</dbReference>
<keyword evidence="7 13" id="KW-0808">Transferase</keyword>
<evidence type="ECO:0000256" key="4">
    <source>
        <dbReference type="ARBA" id="ARBA00022490"/>
    </source>
</evidence>